<dbReference type="Pfam" id="PF03073">
    <property type="entry name" value="TspO_MBR"/>
    <property type="match status" value="1"/>
</dbReference>
<reference evidence="7 8" key="1">
    <citation type="submission" date="2018-02" db="EMBL/GenBank/DDBJ databases">
        <title>Jeotgalibacillus proteolyticum sp. nov. a protease producing bacterium isolated from ocean sediments of Laizhou Bay.</title>
        <authorList>
            <person name="Li Y."/>
        </authorList>
    </citation>
    <scope>NUCLEOTIDE SEQUENCE [LARGE SCALE GENOMIC DNA]</scope>
    <source>
        <strain evidence="7 8">22-7</strain>
    </source>
</reference>
<comment type="subcellular location">
    <subcellularLocation>
        <location evidence="1">Membrane</location>
        <topology evidence="1">Multi-pass membrane protein</topology>
    </subcellularLocation>
</comment>
<accession>A0A2S5G7I4</accession>
<gene>
    <name evidence="7" type="ORF">C4B60_18430</name>
</gene>
<dbReference type="EMBL" id="PREZ01000008">
    <property type="protein sequence ID" value="PPA68894.1"/>
    <property type="molecule type" value="Genomic_DNA"/>
</dbReference>
<dbReference type="InterPro" id="IPR004307">
    <property type="entry name" value="TspO_MBR"/>
</dbReference>
<organism evidence="7 8">
    <name type="scientific">Jeotgalibacillus proteolyticus</name>
    <dbReference type="NCBI Taxonomy" id="2082395"/>
    <lineage>
        <taxon>Bacteria</taxon>
        <taxon>Bacillati</taxon>
        <taxon>Bacillota</taxon>
        <taxon>Bacilli</taxon>
        <taxon>Bacillales</taxon>
        <taxon>Caryophanaceae</taxon>
        <taxon>Jeotgalibacillus</taxon>
    </lineage>
</organism>
<name>A0A2S5G7I4_9BACL</name>
<feature type="transmembrane region" description="Helical" evidence="6">
    <location>
        <begin position="76"/>
        <end position="96"/>
    </location>
</feature>
<keyword evidence="8" id="KW-1185">Reference proteome</keyword>
<keyword evidence="5 6" id="KW-0472">Membrane</keyword>
<evidence type="ECO:0000256" key="5">
    <source>
        <dbReference type="ARBA" id="ARBA00023136"/>
    </source>
</evidence>
<keyword evidence="4 6" id="KW-1133">Transmembrane helix</keyword>
<comment type="caution">
    <text evidence="7">The sequence shown here is derived from an EMBL/GenBank/DDBJ whole genome shotgun (WGS) entry which is preliminary data.</text>
</comment>
<dbReference type="GO" id="GO:0016020">
    <property type="term" value="C:membrane"/>
    <property type="evidence" value="ECO:0007669"/>
    <property type="project" value="UniProtKB-SubCell"/>
</dbReference>
<feature type="transmembrane region" description="Helical" evidence="6">
    <location>
        <begin position="45"/>
        <end position="64"/>
    </location>
</feature>
<evidence type="ECO:0008006" key="9">
    <source>
        <dbReference type="Google" id="ProtNLM"/>
    </source>
</evidence>
<feature type="transmembrane region" description="Helical" evidence="6">
    <location>
        <begin position="193"/>
        <end position="210"/>
    </location>
</feature>
<evidence type="ECO:0000313" key="7">
    <source>
        <dbReference type="EMBL" id="PPA68894.1"/>
    </source>
</evidence>
<feature type="transmembrane region" description="Helical" evidence="6">
    <location>
        <begin position="216"/>
        <end position="235"/>
    </location>
</feature>
<protein>
    <recommendedName>
        <fullName evidence="9">Tryptophan-rich sensory protein</fullName>
    </recommendedName>
</protein>
<comment type="similarity">
    <text evidence="2">Belongs to the TspO/BZRP family.</text>
</comment>
<dbReference type="PANTHER" id="PTHR33802:SF1">
    <property type="entry name" value="XK-RELATED PROTEIN"/>
    <property type="match status" value="1"/>
</dbReference>
<evidence type="ECO:0000256" key="3">
    <source>
        <dbReference type="ARBA" id="ARBA00022692"/>
    </source>
</evidence>
<keyword evidence="3 6" id="KW-0812">Transmembrane</keyword>
<proteinExistence type="inferred from homology"/>
<dbReference type="Proteomes" id="UP000239047">
    <property type="component" value="Unassembled WGS sequence"/>
</dbReference>
<dbReference type="OrthoDB" id="5189031at2"/>
<dbReference type="RefSeq" id="WP_104059510.1">
    <property type="nucleotide sequence ID" value="NZ_PREZ01000008.1"/>
</dbReference>
<evidence type="ECO:0000256" key="2">
    <source>
        <dbReference type="ARBA" id="ARBA00007524"/>
    </source>
</evidence>
<evidence type="ECO:0000256" key="4">
    <source>
        <dbReference type="ARBA" id="ARBA00022989"/>
    </source>
</evidence>
<dbReference type="PANTHER" id="PTHR33802">
    <property type="entry name" value="SI:CH211-161H7.5-RELATED"/>
    <property type="match status" value="1"/>
</dbReference>
<feature type="transmembrane region" description="Helical" evidence="6">
    <location>
        <begin position="135"/>
        <end position="156"/>
    </location>
</feature>
<feature type="transmembrane region" description="Helical" evidence="6">
    <location>
        <begin position="168"/>
        <end position="186"/>
    </location>
</feature>
<dbReference type="Gene3D" id="1.20.1260.100">
    <property type="entry name" value="TspO/MBR protein"/>
    <property type="match status" value="1"/>
</dbReference>
<evidence type="ECO:0000256" key="1">
    <source>
        <dbReference type="ARBA" id="ARBA00004141"/>
    </source>
</evidence>
<evidence type="ECO:0000256" key="6">
    <source>
        <dbReference type="SAM" id="Phobius"/>
    </source>
</evidence>
<sequence>MKRLIVNLLALIAVVVVNTLANTLPINGLTTGDISNRLNVLFTPAGYVFSIWSVIYFLLLVWILRGGLRTQQDRGVYRNTSTLFVISSLLNITWIFMWHYELFAVSVAVMLGLLTSVIMIYVVIKRNNPTFFDRLPFSVYMGWVSVATIANIAYTLNHHEWNGFGLSSVFWTILLLLVATALALHVRYHEHDWVYPLVFIWAFIGIGVRNEGEASAVVFTAYVLSAVITVGIFLLRKKDHSKIGFGSKKLKFK</sequence>
<dbReference type="AlphaFoldDB" id="A0A2S5G7I4"/>
<dbReference type="InterPro" id="IPR038330">
    <property type="entry name" value="TspO/MBR-related_sf"/>
</dbReference>
<feature type="transmembrane region" description="Helical" evidence="6">
    <location>
        <begin position="102"/>
        <end position="123"/>
    </location>
</feature>
<evidence type="ECO:0000313" key="8">
    <source>
        <dbReference type="Proteomes" id="UP000239047"/>
    </source>
</evidence>